<dbReference type="EMBL" id="BPLR01019607">
    <property type="protein sequence ID" value="GIX69683.1"/>
    <property type="molecule type" value="Genomic_DNA"/>
</dbReference>
<sequence length="129" mass="14401">MEGGFQESQLVQRLMPSLERHYLSYGRFSPRVAALAPFPRQARLPLAPRHDGRRIYRLSPILTPHPPLAHKRGGALQGQSTPLEISNNSIALPLEKKKCPCMAPISPLLSITDTTINYRQCTTTADEGW</sequence>
<organism evidence="1 2">
    <name type="scientific">Caerostris extrusa</name>
    <name type="common">Bark spider</name>
    <name type="synonym">Caerostris bankana</name>
    <dbReference type="NCBI Taxonomy" id="172846"/>
    <lineage>
        <taxon>Eukaryota</taxon>
        <taxon>Metazoa</taxon>
        <taxon>Ecdysozoa</taxon>
        <taxon>Arthropoda</taxon>
        <taxon>Chelicerata</taxon>
        <taxon>Arachnida</taxon>
        <taxon>Araneae</taxon>
        <taxon>Araneomorphae</taxon>
        <taxon>Entelegynae</taxon>
        <taxon>Araneoidea</taxon>
        <taxon>Araneidae</taxon>
        <taxon>Caerostris</taxon>
    </lineage>
</organism>
<keyword evidence="2" id="KW-1185">Reference proteome</keyword>
<accession>A0AAV4MBF7</accession>
<reference evidence="1 2" key="1">
    <citation type="submission" date="2021-06" db="EMBL/GenBank/DDBJ databases">
        <title>Caerostris extrusa draft genome.</title>
        <authorList>
            <person name="Kono N."/>
            <person name="Arakawa K."/>
        </authorList>
    </citation>
    <scope>NUCLEOTIDE SEQUENCE [LARGE SCALE GENOMIC DNA]</scope>
</reference>
<dbReference type="AlphaFoldDB" id="A0AAV4MBF7"/>
<proteinExistence type="predicted"/>
<gene>
    <name evidence="1" type="ORF">CEXT_175711</name>
</gene>
<evidence type="ECO:0000313" key="1">
    <source>
        <dbReference type="EMBL" id="GIX69683.1"/>
    </source>
</evidence>
<name>A0AAV4MBF7_CAEEX</name>
<dbReference type="Proteomes" id="UP001054945">
    <property type="component" value="Unassembled WGS sequence"/>
</dbReference>
<protein>
    <submittedName>
        <fullName evidence="1">Uncharacterized protein</fullName>
    </submittedName>
</protein>
<comment type="caution">
    <text evidence="1">The sequence shown here is derived from an EMBL/GenBank/DDBJ whole genome shotgun (WGS) entry which is preliminary data.</text>
</comment>
<evidence type="ECO:0000313" key="2">
    <source>
        <dbReference type="Proteomes" id="UP001054945"/>
    </source>
</evidence>